<dbReference type="SMART" id="SM00347">
    <property type="entry name" value="HTH_MARR"/>
    <property type="match status" value="1"/>
</dbReference>
<dbReference type="EMBL" id="NPDX01000008">
    <property type="protein sequence ID" value="PJZ83059.1"/>
    <property type="molecule type" value="Genomic_DNA"/>
</dbReference>
<evidence type="ECO:0000256" key="1">
    <source>
        <dbReference type="ARBA" id="ARBA00023015"/>
    </source>
</evidence>
<name>A0A2N0AFI9_9LEPT</name>
<gene>
    <name evidence="5" type="ORF">CH364_18490</name>
</gene>
<evidence type="ECO:0000259" key="4">
    <source>
        <dbReference type="PROSITE" id="PS50995"/>
    </source>
</evidence>
<dbReference type="InterPro" id="IPR036388">
    <property type="entry name" value="WH-like_DNA-bd_sf"/>
</dbReference>
<evidence type="ECO:0000313" key="6">
    <source>
        <dbReference type="Proteomes" id="UP000232145"/>
    </source>
</evidence>
<sequence>MSAQPEKIMHLLSGISDRIFVNLTSSYKKEGYTDITPSQGAVLCALHNKVPQTMTSISQQVYRDPSTVTQIVKKLEVNGYLERRKNINDSRKTEIILTEKGKIARLAIVRSSRKMFTKIYKYTSFEERRLLISLLEKVNAGS</sequence>
<feature type="domain" description="HTH marR-type" evidence="4">
    <location>
        <begin position="5"/>
        <end position="140"/>
    </location>
</feature>
<dbReference type="OrthoDB" id="340087at2"/>
<dbReference type="GO" id="GO:0003700">
    <property type="term" value="F:DNA-binding transcription factor activity"/>
    <property type="evidence" value="ECO:0007669"/>
    <property type="project" value="InterPro"/>
</dbReference>
<accession>A0A2N0AFI9</accession>
<evidence type="ECO:0000256" key="2">
    <source>
        <dbReference type="ARBA" id="ARBA00023125"/>
    </source>
</evidence>
<dbReference type="PRINTS" id="PR00598">
    <property type="entry name" value="HTHMARR"/>
</dbReference>
<evidence type="ECO:0000313" key="5">
    <source>
        <dbReference type="EMBL" id="PJZ83059.1"/>
    </source>
</evidence>
<keyword evidence="1" id="KW-0805">Transcription regulation</keyword>
<dbReference type="InterPro" id="IPR000835">
    <property type="entry name" value="HTH_MarR-typ"/>
</dbReference>
<proteinExistence type="predicted"/>
<dbReference type="Pfam" id="PF01047">
    <property type="entry name" value="MarR"/>
    <property type="match status" value="1"/>
</dbReference>
<dbReference type="Proteomes" id="UP000232145">
    <property type="component" value="Unassembled WGS sequence"/>
</dbReference>
<dbReference type="RefSeq" id="WP_100745193.1">
    <property type="nucleotide sequence ID" value="NZ_NPDW01000008.1"/>
</dbReference>
<dbReference type="PROSITE" id="PS50995">
    <property type="entry name" value="HTH_MARR_2"/>
    <property type="match status" value="1"/>
</dbReference>
<keyword evidence="3" id="KW-0804">Transcription</keyword>
<dbReference type="GO" id="GO:0003677">
    <property type="term" value="F:DNA binding"/>
    <property type="evidence" value="ECO:0007669"/>
    <property type="project" value="UniProtKB-KW"/>
</dbReference>
<protein>
    <recommendedName>
        <fullName evidence="4">HTH marR-type domain-containing protein</fullName>
    </recommendedName>
</protein>
<keyword evidence="6" id="KW-1185">Reference proteome</keyword>
<keyword evidence="2" id="KW-0238">DNA-binding</keyword>
<dbReference type="PANTHER" id="PTHR42756">
    <property type="entry name" value="TRANSCRIPTIONAL REGULATOR, MARR"/>
    <property type="match status" value="1"/>
</dbReference>
<evidence type="ECO:0000256" key="3">
    <source>
        <dbReference type="ARBA" id="ARBA00023163"/>
    </source>
</evidence>
<reference evidence="5 6" key="1">
    <citation type="submission" date="2017-07" db="EMBL/GenBank/DDBJ databases">
        <title>Leptospira spp. isolated from tropical soils.</title>
        <authorList>
            <person name="Thibeaux R."/>
            <person name="Iraola G."/>
            <person name="Ferres I."/>
            <person name="Bierque E."/>
            <person name="Girault D."/>
            <person name="Soupe-Gilbert M.-E."/>
            <person name="Picardeau M."/>
            <person name="Goarant C."/>
        </authorList>
    </citation>
    <scope>NUCLEOTIDE SEQUENCE [LARGE SCALE GENOMIC DNA]</scope>
    <source>
        <strain evidence="5 6">FH2-B-A1</strain>
    </source>
</reference>
<dbReference type="PANTHER" id="PTHR42756:SF1">
    <property type="entry name" value="TRANSCRIPTIONAL REPRESSOR OF EMRAB OPERON"/>
    <property type="match status" value="1"/>
</dbReference>
<comment type="caution">
    <text evidence="5">The sequence shown here is derived from an EMBL/GenBank/DDBJ whole genome shotgun (WGS) entry which is preliminary data.</text>
</comment>
<organism evidence="5 6">
    <name type="scientific">Leptospira harrisiae</name>
    <dbReference type="NCBI Taxonomy" id="2023189"/>
    <lineage>
        <taxon>Bacteria</taxon>
        <taxon>Pseudomonadati</taxon>
        <taxon>Spirochaetota</taxon>
        <taxon>Spirochaetia</taxon>
        <taxon>Leptospirales</taxon>
        <taxon>Leptospiraceae</taxon>
        <taxon>Leptospira</taxon>
    </lineage>
</organism>
<dbReference type="SUPFAM" id="SSF46785">
    <property type="entry name" value="Winged helix' DNA-binding domain"/>
    <property type="match status" value="1"/>
</dbReference>
<dbReference type="AlphaFoldDB" id="A0A2N0AFI9"/>
<dbReference type="InterPro" id="IPR036390">
    <property type="entry name" value="WH_DNA-bd_sf"/>
</dbReference>
<dbReference type="Gene3D" id="1.10.10.10">
    <property type="entry name" value="Winged helix-like DNA-binding domain superfamily/Winged helix DNA-binding domain"/>
    <property type="match status" value="1"/>
</dbReference>